<gene>
    <name evidence="6" type="ORF">DLAC_00781</name>
</gene>
<dbReference type="InterPro" id="IPR055127">
    <property type="entry name" value="YEATS2_3HBD"/>
</dbReference>
<keyword evidence="7" id="KW-1185">Reference proteome</keyword>
<keyword evidence="1 2" id="KW-0539">Nucleus</keyword>
<dbReference type="InterPro" id="IPR005033">
    <property type="entry name" value="YEATS"/>
</dbReference>
<dbReference type="InterPro" id="IPR055129">
    <property type="entry name" value="YEATS_dom"/>
</dbReference>
<comment type="caution">
    <text evidence="6">The sequence shown here is derived from an EMBL/GenBank/DDBJ whole genome shotgun (WGS) entry which is preliminary data.</text>
</comment>
<dbReference type="AlphaFoldDB" id="A0A152A6Y1"/>
<dbReference type="CDD" id="cd16907">
    <property type="entry name" value="YEATS_YEATS2_like"/>
    <property type="match status" value="1"/>
</dbReference>
<dbReference type="STRING" id="361077.A0A152A6Y1"/>
<evidence type="ECO:0000256" key="3">
    <source>
        <dbReference type="SAM" id="Coils"/>
    </source>
</evidence>
<sequence length="1141" mass="130042">MDNSNNNSNKDINKNDILNEIKDTLLSDIKSQLFSLMETSNNNSNNNDNPNINNEKFNLLSEQLLKLHQKQIELLNEKYSVMVDSKFKEMENKLIDRIDERLIEIDNGIEQHSSQVSKGPNSNPFSVLGQSLSKLKRKLIVNNDSDRDVLNKKLKTMIEKEFTTEIKNKDDDLIEIDTRILKVKEMLNSLGRYRTSERYHKLNTATTTTTSSSSTPSSSNVSSNNSLTNSSPNNNNNNNNSSKIKSKVSNRVFYQAKPNQFYQLLCTKCGKENFSNAVGFASHCKLKHLLRFNSTEEAVLELAKPVDANVVPLDDPSRSKYTSTTPITTSPQLLTASNSSSIVSSPISSSTSLSSSLLNTPNSISSQSSLSTLPLLNPNSTMVSTLTPLSSTTDDNDQETSSRFYIRKRVIVGNTSMQIHPSHIGPDKSTHKWMVYVRGVESEPDISYYVKKIWFYLHDSFAPNNLIEITNKPFQLSRRGWGEFPIRVKLFFHDHRNKPIDFIHHLKLIQTPIQYGVTSLGSESAFDLDLDRHFFDKREKQQKQQQLEQQQLLEKEKEKEQLKKLKKEQKQKLILDNLDSITINSDQIQSTLNEYANKFKMIDTNSNSNNNNNSNGEDSLPITSKLPYRIPKSKEKWLKWTYGKQFSSEFRRAKLIRDRIKSSVGKEFKIKDIIRWCRLNNKTPMTQGQEELLRERIEFEEKEEKEKIERLERLEREKLEKKDGVDVTMIPVESIDGSDTHSGVKKESESESETGISKPTKKKSKYQSKKEREKLLKASLPPMDIIMEPELPPPTQPEEQTSKEISTETPLTPAFEHPEQPLDIPHSTPLQDSEKTILQNNSSSIDIKSEVMEVTPLSAPLTPSSSMQPMMDNIFPLVNSSSIVENSIQQYKPQQYQSTTVTTNTIVQQPTTVQPVKPSEPTPHIQMFPFNLNNLFAPSTSQQISTAIAKPNLPTSKSGTPKKTLGLFPLFFCKYCGTGHQPDTFEQKQRVCSSNFKGYTYTSLTKSFPQIKITYPVNFDSDSKQPNPNAKTPISVLSTMKLPSPNYQIDWVQNILSLINIPRSKDPLNNDFDAEEMIYVSAMLFMKSLISETLTVYQQERDKEPREECIIKLIVPTHLHTVIKTNPLLNFLSNTALFREK</sequence>
<protein>
    <submittedName>
        <fullName evidence="6">YEATS family protein</fullName>
    </submittedName>
</protein>
<accession>A0A152A6Y1</accession>
<dbReference type="Gene3D" id="2.60.40.1970">
    <property type="entry name" value="YEATS domain"/>
    <property type="match status" value="1"/>
</dbReference>
<comment type="subcellular location">
    <subcellularLocation>
        <location evidence="2">Nucleus</location>
    </subcellularLocation>
</comment>
<dbReference type="OrthoDB" id="1741717at2759"/>
<dbReference type="PROSITE" id="PS51037">
    <property type="entry name" value="YEATS"/>
    <property type="match status" value="1"/>
</dbReference>
<dbReference type="GO" id="GO:0005634">
    <property type="term" value="C:nucleus"/>
    <property type="evidence" value="ECO:0007669"/>
    <property type="project" value="UniProtKB-SubCell"/>
</dbReference>
<name>A0A152A6Y1_TIELA</name>
<feature type="compositionally biased region" description="Basic and acidic residues" evidence="4">
    <location>
        <begin position="738"/>
        <end position="749"/>
    </location>
</feature>
<evidence type="ECO:0000259" key="5">
    <source>
        <dbReference type="PROSITE" id="PS51037"/>
    </source>
</evidence>
<dbReference type="Pfam" id="PF03366">
    <property type="entry name" value="YEATS"/>
    <property type="match status" value="1"/>
</dbReference>
<feature type="region of interest" description="Disordered" evidence="4">
    <location>
        <begin position="311"/>
        <end position="332"/>
    </location>
</feature>
<evidence type="ECO:0000313" key="7">
    <source>
        <dbReference type="Proteomes" id="UP000076078"/>
    </source>
</evidence>
<evidence type="ECO:0000313" key="6">
    <source>
        <dbReference type="EMBL" id="KYR01988.1"/>
    </source>
</evidence>
<feature type="compositionally biased region" description="Low complexity" evidence="4">
    <location>
        <begin position="202"/>
        <end position="243"/>
    </location>
</feature>
<dbReference type="Pfam" id="PF22951">
    <property type="entry name" value="3HBD"/>
    <property type="match status" value="1"/>
</dbReference>
<dbReference type="GO" id="GO:0006355">
    <property type="term" value="P:regulation of DNA-templated transcription"/>
    <property type="evidence" value="ECO:0007669"/>
    <property type="project" value="InterPro"/>
</dbReference>
<evidence type="ECO:0000256" key="1">
    <source>
        <dbReference type="ARBA" id="ARBA00023242"/>
    </source>
</evidence>
<feature type="domain" description="YEATS" evidence="5">
    <location>
        <begin position="400"/>
        <end position="577"/>
    </location>
</feature>
<feature type="coiled-coil region" evidence="3">
    <location>
        <begin position="689"/>
        <end position="722"/>
    </location>
</feature>
<feature type="region of interest" description="Disordered" evidence="4">
    <location>
        <begin position="730"/>
        <end position="830"/>
    </location>
</feature>
<feature type="coiled-coil region" evidence="3">
    <location>
        <begin position="538"/>
        <end position="575"/>
    </location>
</feature>
<evidence type="ECO:0000256" key="4">
    <source>
        <dbReference type="SAM" id="MobiDB-lite"/>
    </source>
</evidence>
<organism evidence="6 7">
    <name type="scientific">Tieghemostelium lacteum</name>
    <name type="common">Slime mold</name>
    <name type="synonym">Dictyostelium lacteum</name>
    <dbReference type="NCBI Taxonomy" id="361077"/>
    <lineage>
        <taxon>Eukaryota</taxon>
        <taxon>Amoebozoa</taxon>
        <taxon>Evosea</taxon>
        <taxon>Eumycetozoa</taxon>
        <taxon>Dictyostelia</taxon>
        <taxon>Dictyosteliales</taxon>
        <taxon>Raperosteliaceae</taxon>
        <taxon>Tieghemostelium</taxon>
    </lineage>
</organism>
<dbReference type="EMBL" id="LODT01000004">
    <property type="protein sequence ID" value="KYR01988.1"/>
    <property type="molecule type" value="Genomic_DNA"/>
</dbReference>
<keyword evidence="3" id="KW-0175">Coiled coil</keyword>
<dbReference type="Proteomes" id="UP000076078">
    <property type="component" value="Unassembled WGS sequence"/>
</dbReference>
<feature type="region of interest" description="Disordered" evidence="4">
    <location>
        <begin position="201"/>
        <end position="243"/>
    </location>
</feature>
<reference evidence="6 7" key="1">
    <citation type="submission" date="2015-12" db="EMBL/GenBank/DDBJ databases">
        <title>Dictyostelia acquired genes for synthesis and detection of signals that induce cell-type specialization by lateral gene transfer from prokaryotes.</title>
        <authorList>
            <person name="Gloeckner G."/>
            <person name="Schaap P."/>
        </authorList>
    </citation>
    <scope>NUCLEOTIDE SEQUENCE [LARGE SCALE GENOMIC DNA]</scope>
    <source>
        <strain evidence="6 7">TK</strain>
    </source>
</reference>
<dbReference type="InterPro" id="IPR038704">
    <property type="entry name" value="YEAST_sf"/>
</dbReference>
<dbReference type="OMA" id="CKYCGTG"/>
<feature type="compositionally biased region" description="Polar residues" evidence="4">
    <location>
        <begin position="319"/>
        <end position="332"/>
    </location>
</feature>
<evidence type="ECO:0000256" key="2">
    <source>
        <dbReference type="PROSITE-ProRule" id="PRU00376"/>
    </source>
</evidence>
<dbReference type="InParanoid" id="A0A152A6Y1"/>
<proteinExistence type="predicted"/>
<dbReference type="PANTHER" id="PTHR23195">
    <property type="entry name" value="YEATS DOMAIN"/>
    <property type="match status" value="1"/>
</dbReference>